<evidence type="ECO:0000256" key="6">
    <source>
        <dbReference type="RuleBase" id="RU363053"/>
    </source>
</evidence>
<dbReference type="OrthoDB" id="10267969at2759"/>
<dbReference type="HOGENOM" id="CLU_049109_3_1_1"/>
<dbReference type="STRING" id="348802.A0A0D2BXR8"/>
<gene>
    <name evidence="7" type="ORF">PV05_05814</name>
</gene>
<dbReference type="GeneID" id="25327722"/>
<comment type="subcellular location">
    <subcellularLocation>
        <location evidence="1">Membrane</location>
        <topology evidence="1">Multi-pass membrane protein</topology>
    </subcellularLocation>
</comment>
<feature type="transmembrane region" description="Helical" evidence="6">
    <location>
        <begin position="141"/>
        <end position="162"/>
    </location>
</feature>
<feature type="transmembrane region" description="Helical" evidence="6">
    <location>
        <begin position="183"/>
        <end position="200"/>
    </location>
</feature>
<keyword evidence="8" id="KW-1185">Reference proteome</keyword>
<keyword evidence="4 6" id="KW-1133">Transmembrane helix</keyword>
<evidence type="ECO:0000256" key="4">
    <source>
        <dbReference type="ARBA" id="ARBA00022989"/>
    </source>
</evidence>
<accession>A0A0D2BXR8</accession>
<proteinExistence type="inferred from homology"/>
<dbReference type="Proteomes" id="UP000054342">
    <property type="component" value="Unassembled WGS sequence"/>
</dbReference>
<sequence>MRVTQSKGPCSSPLLLDGSGVLVLSFSHVPRYLHLLSQLLHWSASAEIQTMPSHMVMTTLQATALSAVSNLLAQFLKAHRENRPLTISIRPLLHFVIFTIISCPPNMLWQEFLEDRFPAYTYSPTSSEKVLNRPNTAHKLLFDQTLCAFVNTVAFVAAMAAFKGKNVKAVRRDVERDTIPLMINGWKLWPMVAFLNFVFVPVNHRIIVASIVGLFWGIYLSLFATLD</sequence>
<comment type="similarity">
    <text evidence="2 6">Belongs to the peroxisomal membrane protein PXMP2/4 family.</text>
</comment>
<dbReference type="AlphaFoldDB" id="A0A0D2BXR8"/>
<feature type="transmembrane region" description="Helical" evidence="6">
    <location>
        <begin position="206"/>
        <end position="226"/>
    </location>
</feature>
<organism evidence="7 8">
    <name type="scientific">Exophiala xenobiotica</name>
    <dbReference type="NCBI Taxonomy" id="348802"/>
    <lineage>
        <taxon>Eukaryota</taxon>
        <taxon>Fungi</taxon>
        <taxon>Dikarya</taxon>
        <taxon>Ascomycota</taxon>
        <taxon>Pezizomycotina</taxon>
        <taxon>Eurotiomycetes</taxon>
        <taxon>Chaetothyriomycetidae</taxon>
        <taxon>Chaetothyriales</taxon>
        <taxon>Herpotrichiellaceae</taxon>
        <taxon>Exophiala</taxon>
    </lineage>
</organism>
<keyword evidence="5 6" id="KW-0472">Membrane</keyword>
<dbReference type="InterPro" id="IPR007248">
    <property type="entry name" value="Mpv17_PMP22"/>
</dbReference>
<evidence type="ECO:0000256" key="5">
    <source>
        <dbReference type="ARBA" id="ARBA00023136"/>
    </source>
</evidence>
<evidence type="ECO:0000313" key="8">
    <source>
        <dbReference type="Proteomes" id="UP000054342"/>
    </source>
</evidence>
<evidence type="ECO:0000313" key="7">
    <source>
        <dbReference type="EMBL" id="KIW57236.1"/>
    </source>
</evidence>
<dbReference type="PANTHER" id="PTHR11266:SF80">
    <property type="entry name" value="PEROXISOMAL MEMBRANE PROTEIN 2"/>
    <property type="match status" value="1"/>
</dbReference>
<dbReference type="PANTHER" id="PTHR11266">
    <property type="entry name" value="PEROXISOMAL MEMBRANE PROTEIN 2, PXMP2 MPV17"/>
    <property type="match status" value="1"/>
</dbReference>
<reference evidence="7 8" key="1">
    <citation type="submission" date="2015-01" db="EMBL/GenBank/DDBJ databases">
        <title>The Genome Sequence of Exophiala xenobiotica CBS118157.</title>
        <authorList>
            <consortium name="The Broad Institute Genomics Platform"/>
            <person name="Cuomo C."/>
            <person name="de Hoog S."/>
            <person name="Gorbushina A."/>
            <person name="Stielow B."/>
            <person name="Teixiera M."/>
            <person name="Abouelleil A."/>
            <person name="Chapman S.B."/>
            <person name="Priest M."/>
            <person name="Young S.K."/>
            <person name="Wortman J."/>
            <person name="Nusbaum C."/>
            <person name="Birren B."/>
        </authorList>
    </citation>
    <scope>NUCLEOTIDE SEQUENCE [LARGE SCALE GENOMIC DNA]</scope>
    <source>
        <strain evidence="7 8">CBS 118157</strain>
    </source>
</reference>
<dbReference type="Pfam" id="PF04117">
    <property type="entry name" value="Mpv17_PMP22"/>
    <property type="match status" value="1"/>
</dbReference>
<dbReference type="EMBL" id="KN847319">
    <property type="protein sequence ID" value="KIW57236.1"/>
    <property type="molecule type" value="Genomic_DNA"/>
</dbReference>
<protein>
    <submittedName>
        <fullName evidence="7">Uncharacterized protein</fullName>
    </submittedName>
</protein>
<evidence type="ECO:0000256" key="1">
    <source>
        <dbReference type="ARBA" id="ARBA00004141"/>
    </source>
</evidence>
<dbReference type="RefSeq" id="XP_013317820.1">
    <property type="nucleotide sequence ID" value="XM_013462366.1"/>
</dbReference>
<name>A0A0D2BXR8_9EURO</name>
<keyword evidence="3 6" id="KW-0812">Transmembrane</keyword>
<dbReference type="GO" id="GO:0005778">
    <property type="term" value="C:peroxisomal membrane"/>
    <property type="evidence" value="ECO:0007669"/>
    <property type="project" value="TreeGrafter"/>
</dbReference>
<evidence type="ECO:0000256" key="2">
    <source>
        <dbReference type="ARBA" id="ARBA00006824"/>
    </source>
</evidence>
<evidence type="ECO:0000256" key="3">
    <source>
        <dbReference type="ARBA" id="ARBA00022692"/>
    </source>
</evidence>
<feature type="transmembrane region" description="Helical" evidence="6">
    <location>
        <begin position="92"/>
        <end position="109"/>
    </location>
</feature>